<evidence type="ECO:0000313" key="1">
    <source>
        <dbReference type="EMBL" id="KZS02720.1"/>
    </source>
</evidence>
<sequence length="88" mass="9475">MPVGEIFHSSIDIFIEGNGFGFSLSLSAEPPVSKYPGPRVHKSCKGGRLCYVGAGLKSTRLSPHRVPDDSDTPTFRSAVLLSRGFKPL</sequence>
<comment type="caution">
    <text evidence="1">The sequence shown here is derived from an EMBL/GenBank/DDBJ whole genome shotgun (WGS) entry which is preliminary data.</text>
</comment>
<evidence type="ECO:0000313" key="2">
    <source>
        <dbReference type="Proteomes" id="UP000076858"/>
    </source>
</evidence>
<reference evidence="1 2" key="1">
    <citation type="submission" date="2016-03" db="EMBL/GenBank/DDBJ databases">
        <title>EvidentialGene: Evidence-directed Construction of Genes on Genomes.</title>
        <authorList>
            <person name="Gilbert D.G."/>
            <person name="Choi J.-H."/>
            <person name="Mockaitis K."/>
            <person name="Colbourne J."/>
            <person name="Pfrender M."/>
        </authorList>
    </citation>
    <scope>NUCLEOTIDE SEQUENCE [LARGE SCALE GENOMIC DNA]</scope>
    <source>
        <strain evidence="1 2">Xinb3</strain>
        <tissue evidence="1">Complete organism</tissue>
    </source>
</reference>
<accession>A0A164JWF5</accession>
<gene>
    <name evidence="1" type="ORF">APZ42_000121</name>
</gene>
<protein>
    <submittedName>
        <fullName evidence="1">Uncharacterized protein</fullName>
    </submittedName>
</protein>
<proteinExistence type="predicted"/>
<dbReference type="EMBL" id="LRGB01003637">
    <property type="protein sequence ID" value="KZS02720.1"/>
    <property type="molecule type" value="Genomic_DNA"/>
</dbReference>
<dbReference type="AlphaFoldDB" id="A0A164JWF5"/>
<keyword evidence="2" id="KW-1185">Reference proteome</keyword>
<dbReference type="Proteomes" id="UP000076858">
    <property type="component" value="Unassembled WGS sequence"/>
</dbReference>
<name>A0A164JWF5_9CRUS</name>
<organism evidence="1 2">
    <name type="scientific">Daphnia magna</name>
    <dbReference type="NCBI Taxonomy" id="35525"/>
    <lineage>
        <taxon>Eukaryota</taxon>
        <taxon>Metazoa</taxon>
        <taxon>Ecdysozoa</taxon>
        <taxon>Arthropoda</taxon>
        <taxon>Crustacea</taxon>
        <taxon>Branchiopoda</taxon>
        <taxon>Diplostraca</taxon>
        <taxon>Cladocera</taxon>
        <taxon>Anomopoda</taxon>
        <taxon>Daphniidae</taxon>
        <taxon>Daphnia</taxon>
    </lineage>
</organism>